<sequence>MIEFIPEECLFCNHTSNDFAENLSHMHQTHSLVVPFQDSLTVDLQTLIWFLHMVIFSYRECICCGKRRRTVEAVQQHMTSRGHCRFDVTDEMGGFYDMDSLHQHGAEGRSHHPDDRTLRLPSGKLLSHRSHIDPHSKSRLREKPSPADPSALPASQQSDAGPQALALSKKDRHELALTTQVARLRTGDQMSLMHLPESLQRSLLLAHKKRLDGAKRAEKRKRGRMDNVGNKTAVHTNYYKQEVPVYMGG</sequence>
<organism evidence="3 4">
    <name type="scientific">Trichocladium antarcticum</name>
    <dbReference type="NCBI Taxonomy" id="1450529"/>
    <lineage>
        <taxon>Eukaryota</taxon>
        <taxon>Fungi</taxon>
        <taxon>Dikarya</taxon>
        <taxon>Ascomycota</taxon>
        <taxon>Pezizomycotina</taxon>
        <taxon>Sordariomycetes</taxon>
        <taxon>Sordariomycetidae</taxon>
        <taxon>Sordariales</taxon>
        <taxon>Chaetomiaceae</taxon>
        <taxon>Trichocladium</taxon>
    </lineage>
</organism>
<feature type="compositionally biased region" description="Low complexity" evidence="1">
    <location>
        <begin position="148"/>
        <end position="158"/>
    </location>
</feature>
<dbReference type="AlphaFoldDB" id="A0AAN6UJA8"/>
<dbReference type="InterPro" id="IPR040025">
    <property type="entry name" value="Znf622/Rei1/Reh1"/>
</dbReference>
<gene>
    <name evidence="3" type="ORF">BT67DRAFT_422610</name>
</gene>
<reference evidence="3" key="1">
    <citation type="journal article" date="2023" name="Mol. Phylogenet. Evol.">
        <title>Genome-scale phylogeny and comparative genomics of the fungal order Sordariales.</title>
        <authorList>
            <person name="Hensen N."/>
            <person name="Bonometti L."/>
            <person name="Westerberg I."/>
            <person name="Brannstrom I.O."/>
            <person name="Guillou S."/>
            <person name="Cros-Aarteil S."/>
            <person name="Calhoun S."/>
            <person name="Haridas S."/>
            <person name="Kuo A."/>
            <person name="Mondo S."/>
            <person name="Pangilinan J."/>
            <person name="Riley R."/>
            <person name="LaButti K."/>
            <person name="Andreopoulos B."/>
            <person name="Lipzen A."/>
            <person name="Chen C."/>
            <person name="Yan M."/>
            <person name="Daum C."/>
            <person name="Ng V."/>
            <person name="Clum A."/>
            <person name="Steindorff A."/>
            <person name="Ohm R.A."/>
            <person name="Martin F."/>
            <person name="Silar P."/>
            <person name="Natvig D.O."/>
            <person name="Lalanne C."/>
            <person name="Gautier V."/>
            <person name="Ament-Velasquez S.L."/>
            <person name="Kruys A."/>
            <person name="Hutchinson M.I."/>
            <person name="Powell A.J."/>
            <person name="Barry K."/>
            <person name="Miller A.N."/>
            <person name="Grigoriev I.V."/>
            <person name="Debuchy R."/>
            <person name="Gladieux P."/>
            <person name="Hiltunen Thoren M."/>
            <person name="Johannesson H."/>
        </authorList>
    </citation>
    <scope>NUCLEOTIDE SEQUENCE</scope>
    <source>
        <strain evidence="3">CBS 123565</strain>
    </source>
</reference>
<evidence type="ECO:0000259" key="2">
    <source>
        <dbReference type="Pfam" id="PF12756"/>
    </source>
</evidence>
<dbReference type="Pfam" id="PF12756">
    <property type="entry name" value="zf-C2H2_2"/>
    <property type="match status" value="1"/>
</dbReference>
<protein>
    <recommendedName>
        <fullName evidence="2">ZN622/Rei1/Reh1 zinc finger C2H2-type domain-containing protein</fullName>
    </recommendedName>
</protein>
<accession>A0AAN6UJA8</accession>
<reference evidence="3" key="2">
    <citation type="submission" date="2023-05" db="EMBL/GenBank/DDBJ databases">
        <authorList>
            <consortium name="Lawrence Berkeley National Laboratory"/>
            <person name="Steindorff A."/>
            <person name="Hensen N."/>
            <person name="Bonometti L."/>
            <person name="Westerberg I."/>
            <person name="Brannstrom I.O."/>
            <person name="Guillou S."/>
            <person name="Cros-Aarteil S."/>
            <person name="Calhoun S."/>
            <person name="Haridas S."/>
            <person name="Kuo A."/>
            <person name="Mondo S."/>
            <person name="Pangilinan J."/>
            <person name="Riley R."/>
            <person name="Labutti K."/>
            <person name="Andreopoulos B."/>
            <person name="Lipzen A."/>
            <person name="Chen C."/>
            <person name="Yanf M."/>
            <person name="Daum C."/>
            <person name="Ng V."/>
            <person name="Clum A."/>
            <person name="Ohm R."/>
            <person name="Martin F."/>
            <person name="Silar P."/>
            <person name="Natvig D."/>
            <person name="Lalanne C."/>
            <person name="Gautier V."/>
            <person name="Ament-Velasquez S.L."/>
            <person name="Kruys A."/>
            <person name="Hutchinson M.I."/>
            <person name="Powell A.J."/>
            <person name="Barry K."/>
            <person name="Miller A.N."/>
            <person name="Grigoriev I.V."/>
            <person name="Debuchy R."/>
            <person name="Gladieux P."/>
            <person name="Thoren M.H."/>
            <person name="Johannesson H."/>
        </authorList>
    </citation>
    <scope>NUCLEOTIDE SEQUENCE</scope>
    <source>
        <strain evidence="3">CBS 123565</strain>
    </source>
</reference>
<dbReference type="Proteomes" id="UP001304895">
    <property type="component" value="Unassembled WGS sequence"/>
</dbReference>
<dbReference type="GO" id="GO:0042273">
    <property type="term" value="P:ribosomal large subunit biogenesis"/>
    <property type="evidence" value="ECO:0007669"/>
    <property type="project" value="TreeGrafter"/>
</dbReference>
<evidence type="ECO:0000313" key="3">
    <source>
        <dbReference type="EMBL" id="KAK4133935.1"/>
    </source>
</evidence>
<proteinExistence type="predicted"/>
<dbReference type="InterPro" id="IPR041661">
    <property type="entry name" value="ZN622/Rei1/Reh1_Znf-C2H2"/>
</dbReference>
<feature type="domain" description="ZN622/Rei1/Reh1 zinc finger C2H2-type" evidence="2">
    <location>
        <begin position="8"/>
        <end position="100"/>
    </location>
</feature>
<dbReference type="PANTHER" id="PTHR13182:SF8">
    <property type="entry name" value="CYTOPLASMIC 60S SUBUNIT BIOGENESIS FACTOR ZNF622"/>
    <property type="match status" value="1"/>
</dbReference>
<dbReference type="GO" id="GO:0030687">
    <property type="term" value="C:preribosome, large subunit precursor"/>
    <property type="evidence" value="ECO:0007669"/>
    <property type="project" value="TreeGrafter"/>
</dbReference>
<evidence type="ECO:0000313" key="4">
    <source>
        <dbReference type="Proteomes" id="UP001304895"/>
    </source>
</evidence>
<evidence type="ECO:0000256" key="1">
    <source>
        <dbReference type="SAM" id="MobiDB-lite"/>
    </source>
</evidence>
<comment type="caution">
    <text evidence="3">The sequence shown here is derived from an EMBL/GenBank/DDBJ whole genome shotgun (WGS) entry which is preliminary data.</text>
</comment>
<feature type="region of interest" description="Disordered" evidence="1">
    <location>
        <begin position="99"/>
        <end position="163"/>
    </location>
</feature>
<feature type="compositionally biased region" description="Basic and acidic residues" evidence="1">
    <location>
        <begin position="130"/>
        <end position="145"/>
    </location>
</feature>
<name>A0AAN6UJA8_9PEZI</name>
<dbReference type="EMBL" id="MU853410">
    <property type="protein sequence ID" value="KAK4133935.1"/>
    <property type="molecule type" value="Genomic_DNA"/>
</dbReference>
<keyword evidence="4" id="KW-1185">Reference proteome</keyword>
<dbReference type="PANTHER" id="PTHR13182">
    <property type="entry name" value="ZINC FINGER PROTEIN 622"/>
    <property type="match status" value="1"/>
</dbReference>
<feature type="compositionally biased region" description="Basic and acidic residues" evidence="1">
    <location>
        <begin position="99"/>
        <end position="118"/>
    </location>
</feature>